<accession>A0A8B8UXJ9</accession>
<reference evidence="2" key="4">
    <citation type="submission" date="2025-08" db="UniProtKB">
        <authorList>
            <consortium name="RefSeq"/>
        </authorList>
    </citation>
    <scope>IDENTIFICATION</scope>
    <source>
        <strain evidence="2">CBS432</strain>
    </source>
</reference>
<reference evidence="2" key="2">
    <citation type="submission" date="2020-01" db="EMBL/GenBank/DDBJ databases">
        <title>Population-level Yeast Reference Genomes.</title>
        <authorList>
            <person name="Yue J.-X."/>
        </authorList>
    </citation>
    <scope>NUCLEOTIDE SEQUENCE</scope>
    <source>
        <strain evidence="2">CBS432</strain>
    </source>
</reference>
<dbReference type="GeneID" id="54632826"/>
<dbReference type="VEuPathDB" id="FungiDB:SPAR_M02490"/>
<dbReference type="OrthoDB" id="4036344at2759"/>
<reference evidence="2" key="1">
    <citation type="journal article" date="2017" name="Nat. Genet.">
        <title>Contrasting evolutionary genome dynamics between domesticated and wild yeasts.</title>
        <authorList>
            <person name="Yue J.X."/>
            <person name="Li J."/>
            <person name="Aigrain L."/>
            <person name="Hallin J."/>
            <person name="Persson K."/>
            <person name="Oliver K."/>
            <person name="Bergstrom A."/>
            <person name="Coupland P."/>
            <person name="Warringer J."/>
            <person name="Lagomarsino M.C."/>
            <person name="Fischer G."/>
            <person name="Durbin R."/>
            <person name="Liti G."/>
        </authorList>
    </citation>
    <scope>NUCLEOTIDE SEQUENCE</scope>
    <source>
        <strain evidence="2">CBS432</strain>
    </source>
</reference>
<dbReference type="RefSeq" id="XP_033768436.1">
    <property type="nucleotide sequence ID" value="XM_033912545.1"/>
</dbReference>
<proteinExistence type="predicted"/>
<dbReference type="GO" id="GO:0007131">
    <property type="term" value="P:reciprocal meiotic recombination"/>
    <property type="evidence" value="ECO:0007669"/>
    <property type="project" value="InterPro"/>
</dbReference>
<dbReference type="AlphaFoldDB" id="A0A8B8UXJ9"/>
<dbReference type="Pfam" id="PF03525">
    <property type="entry name" value="Meiotic_rec114"/>
    <property type="match status" value="1"/>
</dbReference>
<reference evidence="2" key="3">
    <citation type="submission" date="2025-07" db="EMBL/GenBank/DDBJ databases">
        <authorList>
            <consortium name="NCBI Genome Project"/>
        </authorList>
    </citation>
    <scope>NUCLEOTIDE SEQUENCE</scope>
    <source>
        <strain evidence="2">CBS432</strain>
    </source>
</reference>
<organism evidence="2">
    <name type="scientific">Saccharomyces paradoxus</name>
    <name type="common">Yeast</name>
    <name type="synonym">Saccharomyces douglasii</name>
    <dbReference type="NCBI Taxonomy" id="27291"/>
    <lineage>
        <taxon>Eukaryota</taxon>
        <taxon>Fungi</taxon>
        <taxon>Dikarya</taxon>
        <taxon>Ascomycota</taxon>
        <taxon>Saccharomycotina</taxon>
        <taxon>Saccharomycetes</taxon>
        <taxon>Saccharomycetales</taxon>
        <taxon>Saccharomycetaceae</taxon>
        <taxon>Saccharomyces</taxon>
    </lineage>
</organism>
<evidence type="ECO:0000313" key="2">
    <source>
        <dbReference type="RefSeq" id="XP_033768436.1"/>
    </source>
</evidence>
<gene>
    <name evidence="2" type="primary">REC114</name>
    <name evidence="2" type="ORF">SPAR_M02490</name>
</gene>
<feature type="region of interest" description="Disordered" evidence="1">
    <location>
        <begin position="333"/>
        <end position="372"/>
    </location>
</feature>
<dbReference type="PRINTS" id="PR01548">
    <property type="entry name" value="MEIOTICR114"/>
</dbReference>
<feature type="compositionally biased region" description="Basic and acidic residues" evidence="1">
    <location>
        <begin position="343"/>
        <end position="354"/>
    </location>
</feature>
<dbReference type="KEGG" id="spao:SPAR_M02490"/>
<evidence type="ECO:0000256" key="1">
    <source>
        <dbReference type="SAM" id="MobiDB-lite"/>
    </source>
</evidence>
<protein>
    <submittedName>
        <fullName evidence="2">Rec114p</fullName>
    </submittedName>
</protein>
<sequence>MYEYCSVVIKKYSKYTIPSFAPNGFCSMLEPPQIDKWQHLSTNCTLQFRVLLMDSGQVLIHVVLNNSTLLENIRLPLGDNQDLIQFSCKCPIISCKYISEEFGPRMLRRFQINLPNDIEFNRAIVSLKNLNFVLRTAKTSIAQNTITSQVLDINNGKKVNFAEGTNTSNYAHSNTQFQTQNMITDFSQRCQEKSEREPSNRSNITLPQDNFPIGQQSWPNTELNVVHSSQDLNTPSATQTVLSRPEPLNVQPSEVSQSLAKTTSCLPNIGNQKNQTETISDLLSRKDIAPCKPGLMEVVHLPKERVEKESRMHSTTGLVKTPTTTVWSLEKENTIRQNSNNKENADNKLSDSQKSRGINTPNRRTEIPLNGTLNGTKEEVSLGGEITISVKNANRNASRKISKRLIKEKLKDKEFMNWVNKVETVLNKMFEK</sequence>
<name>A0A8B8UXJ9_SACPA</name>
<dbReference type="InterPro" id="IPR004354">
    <property type="entry name" value="Meiotic_Rec114"/>
</dbReference>